<dbReference type="PANTHER" id="PTHR30100:SF1">
    <property type="entry name" value="PHOSPHATE ACYLTRANSFERASE"/>
    <property type="match status" value="1"/>
</dbReference>
<comment type="similarity">
    <text evidence="10">Belongs to the PlsX family.</text>
</comment>
<evidence type="ECO:0000256" key="1">
    <source>
        <dbReference type="ARBA" id="ARBA00001232"/>
    </source>
</evidence>
<evidence type="ECO:0000256" key="10">
    <source>
        <dbReference type="HAMAP-Rule" id="MF_00019"/>
    </source>
</evidence>
<organism evidence="11 12">
    <name type="scientific">Mycoplasmoides fastidiosum</name>
    <dbReference type="NCBI Taxonomy" id="92758"/>
    <lineage>
        <taxon>Bacteria</taxon>
        <taxon>Bacillati</taxon>
        <taxon>Mycoplasmatota</taxon>
        <taxon>Mycoplasmoidales</taxon>
        <taxon>Mycoplasmoidaceae</taxon>
        <taxon>Mycoplasmoides</taxon>
    </lineage>
</organism>
<evidence type="ECO:0000256" key="2">
    <source>
        <dbReference type="ARBA" id="ARBA00022490"/>
    </source>
</evidence>
<name>A0ABU0LZD2_9BACT</name>
<accession>A0ABU0LZD2</accession>
<evidence type="ECO:0000256" key="7">
    <source>
        <dbReference type="ARBA" id="ARBA00023264"/>
    </source>
</evidence>
<dbReference type="RefSeq" id="WP_256547254.1">
    <property type="nucleotide sequence ID" value="NZ_CP101809.1"/>
</dbReference>
<comment type="pathway">
    <text evidence="10">Lipid metabolism; phospholipid metabolism.</text>
</comment>
<evidence type="ECO:0000313" key="12">
    <source>
        <dbReference type="Proteomes" id="UP001240643"/>
    </source>
</evidence>
<dbReference type="PANTHER" id="PTHR30100">
    <property type="entry name" value="FATTY ACID/PHOSPHOLIPID SYNTHESIS PROTEIN PLSX"/>
    <property type="match status" value="1"/>
</dbReference>
<evidence type="ECO:0000256" key="8">
    <source>
        <dbReference type="ARBA" id="ARBA00024069"/>
    </source>
</evidence>
<keyword evidence="5 10" id="KW-0443">Lipid metabolism</keyword>
<evidence type="ECO:0000256" key="3">
    <source>
        <dbReference type="ARBA" id="ARBA00022516"/>
    </source>
</evidence>
<sequence>MAKKINLTVDLMGAESDYVEAIRACEKFLAEHDDLQLCLVATAEVLDQVTNPQFQKIVAQSEIKQDDSIMAARRKTDSSMYLGLQALANQQTHGLLSAGNTNAFVTLTYAIVGLKPNINKPAFMPFVPTSTKNKTFNILDVGANLEVNAQELVQFATMADEFNKKVLQIPHPRVGILNIGTEKHKGFSYHQEAAELLKNDPKINYIGFIEPKTILENVCDIVVCDGYAGNLVLKAMEGTSMTLAKVIKQYFQKSIWTKLSYLFVRGMVQNLRTTFDYKNNAGAIILGVNGLVVKTHGSAGFLEYYSSLRLLYQMAKSDY</sequence>
<dbReference type="EC" id="2.3.1.274" evidence="8 10"/>
<proteinExistence type="inferred from homology"/>
<evidence type="ECO:0000313" key="11">
    <source>
        <dbReference type="EMBL" id="MDQ0514054.1"/>
    </source>
</evidence>
<comment type="subunit">
    <text evidence="9 10">Homodimer. Probably interacts with PlsY.</text>
</comment>
<gene>
    <name evidence="10" type="primary">plsX</name>
    <name evidence="11" type="ORF">J2Z62_000492</name>
</gene>
<comment type="catalytic activity">
    <reaction evidence="1 10">
        <text>a fatty acyl-[ACP] + phosphate = an acyl phosphate + holo-[ACP]</text>
        <dbReference type="Rhea" id="RHEA:42292"/>
        <dbReference type="Rhea" id="RHEA-COMP:9685"/>
        <dbReference type="Rhea" id="RHEA-COMP:14125"/>
        <dbReference type="ChEBI" id="CHEBI:43474"/>
        <dbReference type="ChEBI" id="CHEBI:59918"/>
        <dbReference type="ChEBI" id="CHEBI:64479"/>
        <dbReference type="ChEBI" id="CHEBI:138651"/>
        <dbReference type="EC" id="2.3.1.274"/>
    </reaction>
</comment>
<dbReference type="EMBL" id="JAUSWO010000001">
    <property type="protein sequence ID" value="MDQ0514054.1"/>
    <property type="molecule type" value="Genomic_DNA"/>
</dbReference>
<keyword evidence="7 10" id="KW-1208">Phospholipid metabolism</keyword>
<keyword evidence="2 10" id="KW-0963">Cytoplasm</keyword>
<dbReference type="HAMAP" id="MF_00019">
    <property type="entry name" value="PlsX"/>
    <property type="match status" value="1"/>
</dbReference>
<comment type="caution">
    <text evidence="11">The sequence shown here is derived from an EMBL/GenBank/DDBJ whole genome shotgun (WGS) entry which is preliminary data.</text>
</comment>
<dbReference type="NCBIfam" id="TIGR00182">
    <property type="entry name" value="plsX"/>
    <property type="match status" value="1"/>
</dbReference>
<keyword evidence="4 10" id="KW-0808">Transferase</keyword>
<dbReference type="Pfam" id="PF02504">
    <property type="entry name" value="FA_synthesis"/>
    <property type="match status" value="1"/>
</dbReference>
<dbReference type="InterPro" id="IPR012281">
    <property type="entry name" value="Phospholipid_synth_PlsX-like"/>
</dbReference>
<dbReference type="PIRSF" id="PIRSF002465">
    <property type="entry name" value="Phsphlp_syn_PlsX"/>
    <property type="match status" value="1"/>
</dbReference>
<dbReference type="InterPro" id="IPR003664">
    <property type="entry name" value="FA_synthesis"/>
</dbReference>
<comment type="subcellular location">
    <subcellularLocation>
        <location evidence="10">Cytoplasm</location>
    </subcellularLocation>
    <text evidence="10">Associated with the membrane possibly through PlsY.</text>
</comment>
<dbReference type="Proteomes" id="UP001240643">
    <property type="component" value="Unassembled WGS sequence"/>
</dbReference>
<keyword evidence="11" id="KW-0012">Acyltransferase</keyword>
<reference evidence="11" key="1">
    <citation type="submission" date="2023-07" db="EMBL/GenBank/DDBJ databases">
        <title>Genomic Encyclopedia of Type Strains, Phase IV (KMG-IV): sequencing the most valuable type-strain genomes for metagenomic binning, comparative biology and taxonomic classification.</title>
        <authorList>
            <person name="Goeker M."/>
        </authorList>
    </citation>
    <scope>NUCLEOTIDE SEQUENCE [LARGE SCALE GENOMIC DNA]</scope>
    <source>
        <strain evidence="11">DSM 21204</strain>
    </source>
</reference>
<comment type="function">
    <text evidence="10">Catalyzes the reversible formation of acyl-phosphate (acyl-PO(4)) from acyl-[acyl-carrier-protein] (acyl-ACP). This enzyme utilizes acyl-ACP as fatty acyl donor, but not acyl-CoA.</text>
</comment>
<dbReference type="SUPFAM" id="SSF53659">
    <property type="entry name" value="Isocitrate/Isopropylmalate dehydrogenase-like"/>
    <property type="match status" value="1"/>
</dbReference>
<evidence type="ECO:0000256" key="5">
    <source>
        <dbReference type="ARBA" id="ARBA00023098"/>
    </source>
</evidence>
<evidence type="ECO:0000256" key="6">
    <source>
        <dbReference type="ARBA" id="ARBA00023209"/>
    </source>
</evidence>
<dbReference type="GO" id="GO:0043811">
    <property type="term" value="F:phosphate:acyl-[acyl carrier protein] acyltransferase activity"/>
    <property type="evidence" value="ECO:0007669"/>
    <property type="project" value="UniProtKB-EC"/>
</dbReference>
<keyword evidence="6 10" id="KW-0594">Phospholipid biosynthesis</keyword>
<protein>
    <recommendedName>
        <fullName evidence="8 10">Phosphate acyltransferase</fullName>
        <ecNumber evidence="8 10">2.3.1.274</ecNumber>
    </recommendedName>
    <alternativeName>
        <fullName evidence="10">Acyl-ACP phosphotransacylase</fullName>
    </alternativeName>
    <alternativeName>
        <fullName evidence="10">Acyl-[acyl-carrier-protein]--phosphate acyltransferase</fullName>
    </alternativeName>
    <alternativeName>
        <fullName evidence="10">Phosphate-acyl-ACP acyltransferase</fullName>
    </alternativeName>
</protein>
<keyword evidence="12" id="KW-1185">Reference proteome</keyword>
<evidence type="ECO:0000256" key="9">
    <source>
        <dbReference type="ARBA" id="ARBA00046608"/>
    </source>
</evidence>
<keyword evidence="3 10" id="KW-0444">Lipid biosynthesis</keyword>
<dbReference type="Gene3D" id="3.40.718.10">
    <property type="entry name" value="Isopropylmalate Dehydrogenase"/>
    <property type="match status" value="1"/>
</dbReference>
<evidence type="ECO:0000256" key="4">
    <source>
        <dbReference type="ARBA" id="ARBA00022679"/>
    </source>
</evidence>